<dbReference type="Proteomes" id="UP000250134">
    <property type="component" value="Chromosome"/>
</dbReference>
<dbReference type="OrthoDB" id="91847at2157"/>
<dbReference type="EMBL" id="CP014855">
    <property type="protein sequence ID" value="ASJ01169.1"/>
    <property type="molecule type" value="Genomic_DNA"/>
</dbReference>
<dbReference type="SUPFAM" id="SSF81301">
    <property type="entry name" value="Nucleotidyltransferase"/>
    <property type="match status" value="1"/>
</dbReference>
<dbReference type="Gene3D" id="3.30.460.10">
    <property type="entry name" value="Beta Polymerase, domain 2"/>
    <property type="match status" value="1"/>
</dbReference>
<accession>A0A2Z2M7B3</accession>
<protein>
    <recommendedName>
        <fullName evidence="1">Polymerase beta nucleotidyltransferase domain-containing protein</fullName>
    </recommendedName>
</protein>
<keyword evidence="3" id="KW-1185">Reference proteome</keyword>
<gene>
    <name evidence="2" type="ORF">A3K92_06575</name>
</gene>
<proteinExistence type="predicted"/>
<dbReference type="Pfam" id="PF18765">
    <property type="entry name" value="Polbeta"/>
    <property type="match status" value="1"/>
</dbReference>
<organism evidence="2 3">
    <name type="scientific">Thermococcus gorgonarius</name>
    <dbReference type="NCBI Taxonomy" id="71997"/>
    <lineage>
        <taxon>Archaea</taxon>
        <taxon>Methanobacteriati</taxon>
        <taxon>Methanobacteriota</taxon>
        <taxon>Thermococci</taxon>
        <taxon>Thermococcales</taxon>
        <taxon>Thermococcaceae</taxon>
        <taxon>Thermococcus</taxon>
    </lineage>
</organism>
<dbReference type="GeneID" id="33332201"/>
<evidence type="ECO:0000313" key="3">
    <source>
        <dbReference type="Proteomes" id="UP000250134"/>
    </source>
</evidence>
<evidence type="ECO:0000313" key="2">
    <source>
        <dbReference type="EMBL" id="ASJ01169.1"/>
    </source>
</evidence>
<dbReference type="RefSeq" id="WP_088885508.1">
    <property type="nucleotide sequence ID" value="NZ_CP014855.1"/>
</dbReference>
<dbReference type="InterPro" id="IPR043519">
    <property type="entry name" value="NT_sf"/>
</dbReference>
<name>A0A2Z2M7B3_THEGO</name>
<dbReference type="CDD" id="cd05403">
    <property type="entry name" value="NT_KNTase_like"/>
    <property type="match status" value="1"/>
</dbReference>
<feature type="domain" description="Polymerase beta nucleotidyltransferase" evidence="1">
    <location>
        <begin position="8"/>
        <end position="67"/>
    </location>
</feature>
<dbReference type="KEGG" id="tgg:A3K92_06575"/>
<dbReference type="InterPro" id="IPR041633">
    <property type="entry name" value="Polbeta"/>
</dbReference>
<reference evidence="2 3" key="1">
    <citation type="submission" date="2016-03" db="EMBL/GenBank/DDBJ databases">
        <title>Complete genome sequence of Thermococcus gorgonarius.</title>
        <authorList>
            <person name="Oger P.M."/>
        </authorList>
    </citation>
    <scope>NUCLEOTIDE SEQUENCE [LARGE SCALE GENOMIC DNA]</scope>
    <source>
        <strain evidence="2 3">W-12</strain>
    </source>
</reference>
<dbReference type="AlphaFoldDB" id="A0A2Z2M7B3"/>
<evidence type="ECO:0000259" key="1">
    <source>
        <dbReference type="Pfam" id="PF18765"/>
    </source>
</evidence>
<sequence>MSELARDFKEKNPDVWDILLYGSSVKGKERPNDVDIAVILEEGDPFKMAFHFKTALEEAGFSPEELDVKGFLLKELFDENNLVSLALLVEGYSLLKGRFLYESLNARGYTLFRFSYSSLPQNEKVRFIYSLRGRRKEGGILKRLNALELAPGIVLVPISATFEFAEFLRRWGLDYERAPVLMGELTGVVVGNE</sequence>